<feature type="domain" description="Fumarylacetoacetase-like C-terminal" evidence="2">
    <location>
        <begin position="28"/>
        <end position="227"/>
    </location>
</feature>
<proteinExistence type="predicted"/>
<reference evidence="3" key="1">
    <citation type="submission" date="2022-10" db="EMBL/GenBank/DDBJ databases">
        <title>Characterization and whole genome sequencing of a new Roseateles species, isolated from fresh water.</title>
        <authorList>
            <person name="Guliayeva D.Y."/>
            <person name="Akhremchuk A.E."/>
            <person name="Sikolenko M.A."/>
            <person name="Valentovich L.N."/>
            <person name="Sidarenka A.V."/>
        </authorList>
    </citation>
    <scope>NUCLEOTIDE SEQUENCE</scope>
    <source>
        <strain evidence="3">BIM B-1768</strain>
    </source>
</reference>
<dbReference type="InterPro" id="IPR036663">
    <property type="entry name" value="Fumarylacetoacetase_C_sf"/>
</dbReference>
<organism evidence="3 4">
    <name type="scientific">Roseateles amylovorans</name>
    <dbReference type="NCBI Taxonomy" id="2978473"/>
    <lineage>
        <taxon>Bacteria</taxon>
        <taxon>Pseudomonadati</taxon>
        <taxon>Pseudomonadota</taxon>
        <taxon>Betaproteobacteria</taxon>
        <taxon>Burkholderiales</taxon>
        <taxon>Sphaerotilaceae</taxon>
        <taxon>Roseateles</taxon>
    </lineage>
</organism>
<dbReference type="Gene3D" id="3.90.850.10">
    <property type="entry name" value="Fumarylacetoacetase-like, C-terminal domain"/>
    <property type="match status" value="1"/>
</dbReference>
<keyword evidence="3" id="KW-0378">Hydrolase</keyword>
<evidence type="ECO:0000313" key="3">
    <source>
        <dbReference type="EMBL" id="UXH78625.1"/>
    </source>
</evidence>
<dbReference type="SUPFAM" id="SSF56529">
    <property type="entry name" value="FAH"/>
    <property type="match status" value="1"/>
</dbReference>
<name>A0ABY6B0P3_9BURK</name>
<keyword evidence="1" id="KW-0479">Metal-binding</keyword>
<evidence type="ECO:0000313" key="4">
    <source>
        <dbReference type="Proteomes" id="UP001064933"/>
    </source>
</evidence>
<evidence type="ECO:0000259" key="2">
    <source>
        <dbReference type="Pfam" id="PF01557"/>
    </source>
</evidence>
<dbReference type="RefSeq" id="WP_261758456.1">
    <property type="nucleotide sequence ID" value="NZ_CP104562.2"/>
</dbReference>
<dbReference type="GO" id="GO:0016787">
    <property type="term" value="F:hydrolase activity"/>
    <property type="evidence" value="ECO:0007669"/>
    <property type="project" value="UniProtKB-KW"/>
</dbReference>
<dbReference type="PANTHER" id="PTHR11820:SF90">
    <property type="entry name" value="FLUTATHIONE S-TRANSFERASE"/>
    <property type="match status" value="1"/>
</dbReference>
<gene>
    <name evidence="3" type="ORF">N4261_01400</name>
</gene>
<accession>A0ABY6B0P3</accession>
<dbReference type="Pfam" id="PF01557">
    <property type="entry name" value="FAA_hydrolase"/>
    <property type="match status" value="1"/>
</dbReference>
<protein>
    <submittedName>
        <fullName evidence="3">Fumarylacetoacetate hydrolase family protein</fullName>
    </submittedName>
</protein>
<sequence length="232" mass="24896">MSTYIFPPAPQAAVAVRGTDARYAVSRIFCVGRNYAAHAREMGSDPTREPPFYFTKPASALAPSGGTIPYAPGTKNLHYEMELVIAIGKPVFKATPEQAGDAVWGYAAGLDMTRRDLQNEAKAIGRPWDLGKGFEHSAVITELVPRDQIGELSRGAITLSVNGTEKQRGDLSDMIWSVPELVANLSQFYHLQPGDLIYTGTPEGVGPVQPGDQIVGVIEGFGELHLTIGAAE</sequence>
<dbReference type="PANTHER" id="PTHR11820">
    <property type="entry name" value="ACYLPYRUVASE"/>
    <property type="match status" value="1"/>
</dbReference>
<keyword evidence="4" id="KW-1185">Reference proteome</keyword>
<evidence type="ECO:0000256" key="1">
    <source>
        <dbReference type="ARBA" id="ARBA00022723"/>
    </source>
</evidence>
<dbReference type="InterPro" id="IPR011234">
    <property type="entry name" value="Fumarylacetoacetase-like_C"/>
</dbReference>
<dbReference type="EMBL" id="CP104562">
    <property type="protein sequence ID" value="UXH78625.1"/>
    <property type="molecule type" value="Genomic_DNA"/>
</dbReference>
<dbReference type="Proteomes" id="UP001064933">
    <property type="component" value="Chromosome"/>
</dbReference>